<evidence type="ECO:0000313" key="3">
    <source>
        <dbReference type="Proteomes" id="UP000189177"/>
    </source>
</evidence>
<keyword evidence="1" id="KW-0472">Membrane</keyword>
<feature type="transmembrane region" description="Helical" evidence="1">
    <location>
        <begin position="67"/>
        <end position="84"/>
    </location>
</feature>
<proteinExistence type="predicted"/>
<feature type="transmembrane region" description="Helical" evidence="1">
    <location>
        <begin position="27"/>
        <end position="47"/>
    </location>
</feature>
<dbReference type="STRING" id="252474.B1A74_03095"/>
<evidence type="ECO:0000313" key="2">
    <source>
        <dbReference type="EMBL" id="OOC10830.1"/>
    </source>
</evidence>
<protein>
    <submittedName>
        <fullName evidence="2">Uncharacterized protein</fullName>
    </submittedName>
</protein>
<keyword evidence="3" id="KW-1185">Reference proteome</keyword>
<dbReference type="RefSeq" id="WP_024329724.1">
    <property type="nucleotide sequence ID" value="NZ_MUZR01000008.1"/>
</dbReference>
<dbReference type="OrthoDB" id="8672648at2"/>
<keyword evidence="1" id="KW-1133">Transmembrane helix</keyword>
<organism evidence="2 3">
    <name type="scientific">Thioalkalivibrio halophilus</name>
    <dbReference type="NCBI Taxonomy" id="252474"/>
    <lineage>
        <taxon>Bacteria</taxon>
        <taxon>Pseudomonadati</taxon>
        <taxon>Pseudomonadota</taxon>
        <taxon>Gammaproteobacteria</taxon>
        <taxon>Chromatiales</taxon>
        <taxon>Ectothiorhodospiraceae</taxon>
        <taxon>Thioalkalivibrio</taxon>
    </lineage>
</organism>
<accession>A0A1V3A0F0</accession>
<sequence>MKKLAGTRNRSLLNALQNVLGGNTWRAILLVVGILLALDWLGSSLFLLTESTLTEWGVPYPPTTTPLLFLIIGLLIILYAIHFLRNQEAPADFAAEQREITLDPPDTRVLVLFLSALPKDHSLNDAASLPSRLDPATDLNQWQDTLANWRMPLEAIKPHLSAEPEKTRLKEIVVIPSGGDDGSVRDLDLFRQILTRLLAPHNIRILSLDDFKHSAPGTNVFDPQGCDFNEVESVWNHLQVIWETYRQQEEGWVRRLKERQILVDITAGTKLASVAGALFTREQDRRCQYVRISDGTPRVFTIDVLRTDRS</sequence>
<dbReference type="Proteomes" id="UP000189177">
    <property type="component" value="Unassembled WGS sequence"/>
</dbReference>
<name>A0A1V3A0F0_9GAMM</name>
<gene>
    <name evidence="2" type="ORF">B1A74_03095</name>
</gene>
<reference evidence="2 3" key="1">
    <citation type="submission" date="2017-02" db="EMBL/GenBank/DDBJ databases">
        <title>Genomic diversity within the haloalkaliphilic genus Thioalkalivibrio.</title>
        <authorList>
            <person name="Ahn A.-C."/>
            <person name="Meier-Kolthoff J."/>
            <person name="Overmars L."/>
            <person name="Richter M."/>
            <person name="Woyke T."/>
            <person name="Sorokin D.Y."/>
            <person name="Muyzer G."/>
        </authorList>
    </citation>
    <scope>NUCLEOTIDE SEQUENCE [LARGE SCALE GENOMIC DNA]</scope>
    <source>
        <strain evidence="2 3">HL17</strain>
    </source>
</reference>
<comment type="caution">
    <text evidence="2">The sequence shown here is derived from an EMBL/GenBank/DDBJ whole genome shotgun (WGS) entry which is preliminary data.</text>
</comment>
<dbReference type="EMBL" id="MUZR01000008">
    <property type="protein sequence ID" value="OOC10830.1"/>
    <property type="molecule type" value="Genomic_DNA"/>
</dbReference>
<evidence type="ECO:0000256" key="1">
    <source>
        <dbReference type="SAM" id="Phobius"/>
    </source>
</evidence>
<keyword evidence="1" id="KW-0812">Transmembrane</keyword>
<dbReference type="AlphaFoldDB" id="A0A1V3A0F0"/>